<evidence type="ECO:0000259" key="2">
    <source>
        <dbReference type="Pfam" id="PF07693"/>
    </source>
</evidence>
<dbReference type="Proteomes" id="UP000273194">
    <property type="component" value="Chromosome"/>
</dbReference>
<dbReference type="EMBL" id="LT549890">
    <property type="protein sequence ID" value="SAI85896.1"/>
    <property type="molecule type" value="Genomic_DNA"/>
</dbReference>
<dbReference type="KEGG" id="ssol:SULB_0017"/>
<dbReference type="GeneID" id="38466636"/>
<evidence type="ECO:0000313" key="15">
    <source>
        <dbReference type="Proteomes" id="UP000033085"/>
    </source>
</evidence>
<reference evidence="13" key="3">
    <citation type="submission" date="2016-04" db="EMBL/GenBank/DDBJ databases">
        <authorList>
            <person name="Evans L.H."/>
            <person name="Alamgir A."/>
            <person name="Owens N."/>
            <person name="Weber N.D."/>
            <person name="Virtaneva K."/>
            <person name="Barbian K."/>
            <person name="Babar A."/>
            <person name="Rosenke K."/>
        </authorList>
    </citation>
    <scope>NUCLEOTIDE SEQUENCE</scope>
    <source>
        <strain evidence="13">P1</strain>
    </source>
</reference>
<dbReference type="EMBL" id="CP033236">
    <property type="protein sequence ID" value="AZF69606.1"/>
    <property type="molecule type" value="Genomic_DNA"/>
</dbReference>
<evidence type="ECO:0000313" key="14">
    <source>
        <dbReference type="Proteomes" id="UP000033057"/>
    </source>
</evidence>
<evidence type="ECO:0000313" key="7">
    <source>
        <dbReference type="EMBL" id="AZF69606.1"/>
    </source>
</evidence>
<dbReference type="OrthoDB" id="36367at2157"/>
<evidence type="ECO:0000313" key="21">
    <source>
        <dbReference type="Proteomes" id="UP000275843"/>
    </source>
</evidence>
<accession>A0A0E3M934</accession>
<dbReference type="Proteomes" id="UP000076770">
    <property type="component" value="Chromosome i"/>
</dbReference>
<evidence type="ECO:0000313" key="19">
    <source>
        <dbReference type="Proteomes" id="UP000273194"/>
    </source>
</evidence>
<gene>
    <name evidence="12" type="ORF">HFC64_06395</name>
    <name evidence="13" type="ORF">SSOP1_2342</name>
    <name evidence="5" type="ORF">SULA_0016</name>
    <name evidence="3" type="ORF">SULB_0017</name>
    <name evidence="4" type="ORF">SULC_0016</name>
    <name evidence="6" type="ORF">SULG_00085</name>
    <name evidence="7" type="ORF">SULH_00085</name>
    <name evidence="8" type="ORF">SULI_00085</name>
    <name evidence="9" type="ORF">SULM_00085</name>
    <name evidence="10" type="ORF">SULN_00085</name>
    <name evidence="11" type="ORF">SULO_00085</name>
</gene>
<protein>
    <recommendedName>
        <fullName evidence="2">KAP NTPase domain-containing protein</fullName>
    </recommendedName>
</protein>
<dbReference type="EMBL" id="CP011057">
    <property type="protein sequence ID" value="AKA77865.1"/>
    <property type="molecule type" value="Genomic_DNA"/>
</dbReference>
<evidence type="ECO:0000313" key="4">
    <source>
        <dbReference type="EMBL" id="AKA75172.1"/>
    </source>
</evidence>
<evidence type="ECO:0000313" key="9">
    <source>
        <dbReference type="EMBL" id="AZF74846.1"/>
    </source>
</evidence>
<dbReference type="Proteomes" id="UP000282269">
    <property type="component" value="Chromosome"/>
</dbReference>
<dbReference type="EMBL" id="CP011055">
    <property type="protein sequence ID" value="AKA72472.1"/>
    <property type="molecule type" value="Genomic_DNA"/>
</dbReference>
<dbReference type="EMBL" id="CP033239">
    <property type="protein sequence ID" value="AZF77454.1"/>
    <property type="molecule type" value="Genomic_DNA"/>
</dbReference>
<organism evidence="3 15">
    <name type="scientific">Saccharolobus solfataricus</name>
    <name type="common">Sulfolobus solfataricus</name>
    <dbReference type="NCBI Taxonomy" id="2287"/>
    <lineage>
        <taxon>Archaea</taxon>
        <taxon>Thermoproteota</taxon>
        <taxon>Thermoprotei</taxon>
        <taxon>Sulfolobales</taxon>
        <taxon>Sulfolobaceae</taxon>
        <taxon>Saccharolobus</taxon>
    </lineage>
</organism>
<proteinExistence type="predicted"/>
<evidence type="ECO:0000313" key="10">
    <source>
        <dbReference type="EMBL" id="AZF77454.1"/>
    </source>
</evidence>
<dbReference type="EMBL" id="CP050869">
    <property type="protein sequence ID" value="QPG49495.1"/>
    <property type="molecule type" value="Genomic_DNA"/>
</dbReference>
<dbReference type="EMBL" id="CP033238">
    <property type="protein sequence ID" value="AZF74846.1"/>
    <property type="molecule type" value="Genomic_DNA"/>
</dbReference>
<dbReference type="Proteomes" id="UP000033106">
    <property type="component" value="Chromosome"/>
</dbReference>
<feature type="domain" description="KAP NTPase" evidence="2">
    <location>
        <begin position="47"/>
        <end position="99"/>
    </location>
</feature>
<evidence type="ECO:0000313" key="23">
    <source>
        <dbReference type="Proteomes" id="UP000282269"/>
    </source>
</evidence>
<dbReference type="Proteomes" id="UP000275843">
    <property type="component" value="Chromosome"/>
</dbReference>
<evidence type="ECO:0000313" key="5">
    <source>
        <dbReference type="EMBL" id="AKA77865.1"/>
    </source>
</evidence>
<evidence type="ECO:0000313" key="13">
    <source>
        <dbReference type="EMBL" id="SAI85896.1"/>
    </source>
</evidence>
<dbReference type="Proteomes" id="UP000267993">
    <property type="component" value="Chromosome"/>
</dbReference>
<dbReference type="RefSeq" id="WP_009992094.1">
    <property type="nucleotide sequence ID" value="NZ_CP011055.2"/>
</dbReference>
<dbReference type="SUPFAM" id="SSF52540">
    <property type="entry name" value="P-loop containing nucleoside triphosphate hydrolases"/>
    <property type="match status" value="1"/>
</dbReference>
<reference evidence="3" key="5">
    <citation type="submission" date="2018-10" db="EMBL/GenBank/DDBJ databases">
        <authorList>
            <person name="McCarthy S."/>
            <person name="Gradnigo J."/>
            <person name="Johnson T."/>
            <person name="Payne S."/>
            <person name="Lipzen A."/>
            <person name="Schackwitz W."/>
            <person name="Martin J."/>
            <person name="Moriyama E."/>
            <person name="Blum P."/>
        </authorList>
    </citation>
    <scope>NUCLEOTIDE SEQUENCE</scope>
    <source>
        <strain evidence="3">SARC-B</strain>
        <strain evidence="4">SARC-C</strain>
        <strain evidence="5">SULA</strain>
    </source>
</reference>
<dbReference type="PATRIC" id="fig|2287.6.peg.18"/>
<dbReference type="EMBL" id="CP033237">
    <property type="protein sequence ID" value="AZF72226.1"/>
    <property type="molecule type" value="Genomic_DNA"/>
</dbReference>
<name>A0A0E3M934_SACSO</name>
<dbReference type="Proteomes" id="UP000278715">
    <property type="component" value="Chromosome"/>
</dbReference>
<dbReference type="InterPro" id="IPR027417">
    <property type="entry name" value="P-loop_NTPase"/>
</dbReference>
<dbReference type="OMA" id="DWGQGKT"/>
<dbReference type="KEGG" id="ssoa:SULA_0016"/>
<feature type="coiled-coil region" evidence="1">
    <location>
        <begin position="861"/>
        <end position="899"/>
    </location>
</feature>
<dbReference type="EMBL" id="CP033240">
    <property type="protein sequence ID" value="AZF80060.1"/>
    <property type="molecule type" value="Genomic_DNA"/>
</dbReference>
<dbReference type="Proteomes" id="UP000594632">
    <property type="component" value="Chromosome"/>
</dbReference>
<reference evidence="18 19" key="4">
    <citation type="journal article" date="2018" name="Proc. Natl. Acad. Sci. U.S.A.">
        <title>Nonmutational mechanism of inheritance in the Archaeon Sulfolobus solfataricus.</title>
        <authorList>
            <person name="Payne S."/>
            <person name="McCarthy S."/>
            <person name="Johnson T."/>
            <person name="North E."/>
            <person name="Blum P."/>
        </authorList>
    </citation>
    <scope>NUCLEOTIDE SEQUENCE [LARGE SCALE GENOMIC DNA]</scope>
    <source>
        <strain evidence="7 18">SARC-H</strain>
        <strain evidence="8 21">SARC-I</strain>
        <strain evidence="10 22">SARC-N</strain>
        <strain evidence="11 23">SARC-O</strain>
        <strain evidence="6 19">SULG</strain>
        <strain evidence="9 20">SULM</strain>
    </source>
</reference>
<dbReference type="Pfam" id="PF07693">
    <property type="entry name" value="KAP_NTPase"/>
    <property type="match status" value="1"/>
</dbReference>
<dbReference type="EMBL" id="CP033235">
    <property type="protein sequence ID" value="AZF66986.1"/>
    <property type="molecule type" value="Genomic_DNA"/>
</dbReference>
<evidence type="ECO:0000313" key="24">
    <source>
        <dbReference type="Proteomes" id="UP000594632"/>
    </source>
</evidence>
<evidence type="ECO:0000313" key="17">
    <source>
        <dbReference type="Proteomes" id="UP000076770"/>
    </source>
</evidence>
<evidence type="ECO:0000313" key="11">
    <source>
        <dbReference type="EMBL" id="AZF80060.1"/>
    </source>
</evidence>
<reference evidence="12 24" key="6">
    <citation type="journal article" date="2020" name="Nat. Commun.">
        <title>The structures of two archaeal type IV pili illuminate evolutionary relationships.</title>
        <authorList>
            <person name="Wang F."/>
            <person name="Baquero D.P."/>
            <person name="Su Z."/>
            <person name="Beltran L.C."/>
            <person name="Prangishvili D."/>
            <person name="Krupovic M."/>
            <person name="Egelman E.H."/>
        </authorList>
    </citation>
    <scope>NUCLEOTIDE SEQUENCE [LARGE SCALE GENOMIC DNA]</scope>
    <source>
        <strain evidence="12 24">POZ149</strain>
    </source>
</reference>
<dbReference type="Proteomes" id="UP000033057">
    <property type="component" value="Chromosome"/>
</dbReference>
<dbReference type="AlphaFoldDB" id="A0A0E3M934"/>
<dbReference type="GeneID" id="1453696"/>
<evidence type="ECO:0000313" key="16">
    <source>
        <dbReference type="Proteomes" id="UP000033106"/>
    </source>
</evidence>
<evidence type="ECO:0000313" key="22">
    <source>
        <dbReference type="Proteomes" id="UP000278715"/>
    </source>
</evidence>
<dbReference type="Proteomes" id="UP000033085">
    <property type="component" value="Chromosome"/>
</dbReference>
<dbReference type="EMBL" id="CP011056">
    <property type="protein sequence ID" value="AKA75172.1"/>
    <property type="molecule type" value="Genomic_DNA"/>
</dbReference>
<evidence type="ECO:0000313" key="18">
    <source>
        <dbReference type="Proteomes" id="UP000267993"/>
    </source>
</evidence>
<reference evidence="17" key="2">
    <citation type="submission" date="2016-04" db="EMBL/GenBank/DDBJ databases">
        <authorList>
            <person name="Shah S.A."/>
            <person name="Garrett R.A."/>
        </authorList>
    </citation>
    <scope>NUCLEOTIDE SEQUENCE [LARGE SCALE GENOMIC DNA]</scope>
    <source>
        <strain evidence="17">ATCC 35091 / DSM 1616 / JCM 8930 / NBRC 15331 / P1</strain>
    </source>
</reference>
<dbReference type="KEGG" id="ssof:SULC_0016"/>
<evidence type="ECO:0000313" key="8">
    <source>
        <dbReference type="EMBL" id="AZF72226.1"/>
    </source>
</evidence>
<feature type="coiled-coil region" evidence="1">
    <location>
        <begin position="981"/>
        <end position="1008"/>
    </location>
</feature>
<keyword evidence="1" id="KW-0175">Coiled coil</keyword>
<evidence type="ECO:0000313" key="12">
    <source>
        <dbReference type="EMBL" id="QPG49495.1"/>
    </source>
</evidence>
<dbReference type="InterPro" id="IPR011646">
    <property type="entry name" value="KAP_P-loop"/>
</dbReference>
<sequence>MSCSKRISETASDSSYIYQIFSCITENSLYINRLRFFKQVKDEIDRISKIKQSPEIISLVGDWGQGKSTFLDIIEEYAKNRNINVIKIPFVELLSRTEDLLTFKNNVYLIDEVESSVDYFAEYQNEIKDFWSKVKELANSTGNSIIYLSMTPSAYSKIFGTGGIIYNLFSETYPSLLERIRKVSIENPSKLEFLLMLKCMLNMANINDLKILQYMDLPYWVIDQERRKYVKFFNDIVCDNLPNVDRIFNELARSDKGINLNSEGETVRLDMLTKLENEMDSQELSKLYKVLMSRIFTDEKLVIKKLEGHVIKGVLIPYLKWIEMFPKGQEYVEDFLLTYYQDDFHVFISDNIETILHESIDISKIKENVKKLSLFGKTDAYAISWSFFESIANTNIGGLIVEFKSREIRDKALQFVNTYITDREKELESLEYLMEVLGIKVDSVNRSKDYIRFLKLIMDNKKITIILANPANEDEIKNLIKEINESDELIHGLILIEPQIRKEELSKTLDGLSIPLIELKMTTPKKRQLLYLLFSKIYGQSRIRLDSIELRLGDLKNSISSLLLKIRDNLNLNQLPIPRNKRLIQSFNWIIFYPSIKMVNANELFEKVNEIINEKFRMYGSKQFHLEDIETSNTFVDDIITYFYGNRIIKIRSNYIDFEDLAGESLSSFAKLFAGLIRQKYKQEAEEVVFNYIMYYVSPQDNKRKDNKNNPLVFAYQIFSPDKKIGQNPTLDFLVYSSIVSGEIAKYLNKDVIYLKIDEQIRKIKEKLDNPYSTYGYFITAKKRGAAIRSLEEMREVIEAYEKSCTENKDIRLCYDYLYLSNIYLELLRKTEESVIETDKIVEEIYKKLEVVEKAKRHVKINEKIEEIEKVYEIIHELKDNFKMQMDKLVRKIQEINERGQTESFKRYLDYLLATIHVEDNSNLYFILFKLLKEILNGVSISGDELKDTIIEEIASLGKVGIQLNNIEMIVNDLEKISPELPKLRENVERNTQKITQLIQEIKEVLEEYGFS</sequence>
<evidence type="ECO:0000313" key="6">
    <source>
        <dbReference type="EMBL" id="AZF66986.1"/>
    </source>
</evidence>
<dbReference type="Proteomes" id="UP000273443">
    <property type="component" value="Chromosome"/>
</dbReference>
<evidence type="ECO:0000256" key="1">
    <source>
        <dbReference type="SAM" id="Coils"/>
    </source>
</evidence>
<reference evidence="14 15" key="1">
    <citation type="journal article" date="2015" name="Genome Announc.">
        <title>Complete Genome Sequence of Sulfolobus solfataricus Strain 98/2 and Evolved Derivatives.</title>
        <authorList>
            <person name="McCarthy S."/>
            <person name="Gradnigo J."/>
            <person name="Johnson T."/>
            <person name="Payne S."/>
            <person name="Lipzen A."/>
            <person name="Martin J."/>
            <person name="Schackwitz W."/>
            <person name="Moriyama E."/>
            <person name="Blum P."/>
        </authorList>
    </citation>
    <scope>NUCLEOTIDE SEQUENCE [LARGE SCALE GENOMIC DNA]</scope>
    <source>
        <strain evidence="14">98/2 SULC</strain>
        <strain evidence="3">SARC-B</strain>
        <strain evidence="4">SARC-C</strain>
        <strain evidence="5 16">SULA</strain>
        <strain evidence="15">SULB</strain>
    </source>
</reference>
<evidence type="ECO:0000313" key="3">
    <source>
        <dbReference type="EMBL" id="AKA72472.1"/>
    </source>
</evidence>
<evidence type="ECO:0000313" key="20">
    <source>
        <dbReference type="Proteomes" id="UP000273443"/>
    </source>
</evidence>